<comment type="caution">
    <text evidence="1">The sequence shown here is derived from an EMBL/GenBank/DDBJ whole genome shotgun (WGS) entry which is preliminary data.</text>
</comment>
<evidence type="ECO:0000313" key="1">
    <source>
        <dbReference type="EMBL" id="KAG5579202.1"/>
    </source>
</evidence>
<keyword evidence="2" id="KW-1185">Reference proteome</keyword>
<protein>
    <submittedName>
        <fullName evidence="1">Uncharacterized protein</fullName>
    </submittedName>
</protein>
<name>A0A9J5WTX7_SOLCO</name>
<gene>
    <name evidence="1" type="ORF">H5410_049829</name>
</gene>
<reference evidence="1 2" key="1">
    <citation type="submission" date="2020-09" db="EMBL/GenBank/DDBJ databases">
        <title>De no assembly of potato wild relative species, Solanum commersonii.</title>
        <authorList>
            <person name="Cho K."/>
        </authorList>
    </citation>
    <scope>NUCLEOTIDE SEQUENCE [LARGE SCALE GENOMIC DNA]</scope>
    <source>
        <strain evidence="1">LZ3.2</strain>
        <tissue evidence="1">Leaf</tissue>
    </source>
</reference>
<dbReference type="Proteomes" id="UP000824120">
    <property type="component" value="Chromosome 10"/>
</dbReference>
<evidence type="ECO:0000313" key="2">
    <source>
        <dbReference type="Proteomes" id="UP000824120"/>
    </source>
</evidence>
<dbReference type="AlphaFoldDB" id="A0A9J5WTX7"/>
<proteinExistence type="predicted"/>
<organism evidence="1 2">
    <name type="scientific">Solanum commersonii</name>
    <name type="common">Commerson's wild potato</name>
    <name type="synonym">Commerson's nightshade</name>
    <dbReference type="NCBI Taxonomy" id="4109"/>
    <lineage>
        <taxon>Eukaryota</taxon>
        <taxon>Viridiplantae</taxon>
        <taxon>Streptophyta</taxon>
        <taxon>Embryophyta</taxon>
        <taxon>Tracheophyta</taxon>
        <taxon>Spermatophyta</taxon>
        <taxon>Magnoliopsida</taxon>
        <taxon>eudicotyledons</taxon>
        <taxon>Gunneridae</taxon>
        <taxon>Pentapetalae</taxon>
        <taxon>asterids</taxon>
        <taxon>lamiids</taxon>
        <taxon>Solanales</taxon>
        <taxon>Solanaceae</taxon>
        <taxon>Solanoideae</taxon>
        <taxon>Solaneae</taxon>
        <taxon>Solanum</taxon>
    </lineage>
</organism>
<sequence>MGSFEKQVKERTQELKIIFKKGVKIVGDSCKKARGLMSSGSLKMQICNLQNKQNREREGEEKLQRWWLLVAIGFHELMELRMFAMKKLFWGGDFWRFGGEWWLFGGVSDVVHRSFWLKEEDGLRELEKRGSKRWSGSPELASGCEVVYKLFSPEWTGFRFFKYPFGRYGYSNLLYFYEETVSSGRCAAKNRGVTRFTKIPIIPTEFEDLVWNFVKVVVNSEFSV</sequence>
<dbReference type="OrthoDB" id="1323739at2759"/>
<accession>A0A9J5WTX7</accession>
<dbReference type="EMBL" id="JACXVP010000010">
    <property type="protein sequence ID" value="KAG5579202.1"/>
    <property type="molecule type" value="Genomic_DNA"/>
</dbReference>